<keyword evidence="1" id="KW-0566">Pantothenate biosynthesis</keyword>
<evidence type="ECO:0000259" key="2">
    <source>
        <dbReference type="PROSITE" id="PS51186"/>
    </source>
</evidence>
<reference evidence="3" key="2">
    <citation type="submission" date="2024-02" db="EMBL/GenBank/DDBJ databases">
        <authorList>
            <consortium name="Clinical and Environmental Microbiology Branch: Whole genome sequencing antimicrobial resistance pathogens in the healthcare setting"/>
        </authorList>
    </citation>
    <scope>NUCLEOTIDE SEQUENCE</scope>
    <source>
        <strain evidence="3">2020GO-00142</strain>
    </source>
</reference>
<comment type="function">
    <text evidence="1">Controls both the activation and catalytic activity of PanD in a coenzyme A (CoA)-dependent fashion.</text>
</comment>
<sequence length="134" mass="15783">MKLTIIPVVDPTDQQYLDLYKIWPDQNQYQIQTLLQSGEKIYAARFNDRLLAAAKMKVDHQQGTIYHFLVREVTRRRGVGLYLLNEICRQEAQVTHWGFSLKEIDEEQKAVMTSFLFACGFTPTPENDLWEKRM</sequence>
<dbReference type="GO" id="GO:0031638">
    <property type="term" value="P:zymogen activation"/>
    <property type="evidence" value="ECO:0007669"/>
    <property type="project" value="InterPro"/>
</dbReference>
<dbReference type="InterPro" id="IPR016181">
    <property type="entry name" value="Acyl_CoA_acyltransferase"/>
</dbReference>
<organism evidence="3">
    <name type="scientific">Providencia stuartii</name>
    <dbReference type="NCBI Taxonomy" id="588"/>
    <lineage>
        <taxon>Bacteria</taxon>
        <taxon>Pseudomonadati</taxon>
        <taxon>Pseudomonadota</taxon>
        <taxon>Gammaproteobacteria</taxon>
        <taxon>Enterobacterales</taxon>
        <taxon>Morganellaceae</taxon>
        <taxon>Providencia</taxon>
    </lineage>
</organism>
<evidence type="ECO:0000313" key="3">
    <source>
        <dbReference type="EMBL" id="EMP9433124.1"/>
    </source>
</evidence>
<dbReference type="EMBL" id="JAGSRH010000005">
    <property type="protein sequence ID" value="MER5076203.1"/>
    <property type="molecule type" value="Genomic_DNA"/>
</dbReference>
<feature type="binding site" evidence="1">
    <location>
        <begin position="68"/>
        <end position="70"/>
    </location>
    <ligand>
        <name>CoA</name>
        <dbReference type="ChEBI" id="CHEBI:57287"/>
    </ligand>
</feature>
<evidence type="ECO:0000313" key="4">
    <source>
        <dbReference type="EMBL" id="MER5076203.1"/>
    </source>
</evidence>
<comment type="similarity">
    <text evidence="1">Belongs to the PanZ/PanM family.</text>
</comment>
<dbReference type="Gene3D" id="3.40.630.30">
    <property type="match status" value="1"/>
</dbReference>
<accession>A0AAI9MX77</accession>
<comment type="caution">
    <text evidence="3">The sequence shown here is derived from an EMBL/GenBank/DDBJ whole genome shotgun (WGS) entry which is preliminary data.</text>
</comment>
<name>A0AAI9MX77_PROST</name>
<dbReference type="InterPro" id="IPR040448">
    <property type="entry name" value="PanZ_GNAT"/>
</dbReference>
<comment type="subunit">
    <text evidence="1">Interacts with PanD in the presence of CoA.</text>
</comment>
<feature type="binding site" evidence="1">
    <location>
        <begin position="74"/>
        <end position="81"/>
    </location>
    <ligand>
        <name>CoA</name>
        <dbReference type="ChEBI" id="CHEBI:57287"/>
    </ligand>
</feature>
<dbReference type="AlphaFoldDB" id="A0AAI9MX77"/>
<dbReference type="EMBL" id="AAZDVE040000014">
    <property type="protein sequence ID" value="EMP9433124.1"/>
    <property type="molecule type" value="Genomic_DNA"/>
</dbReference>
<dbReference type="HAMAP" id="MF_02018">
    <property type="entry name" value="PanZ_PanM"/>
    <property type="match status" value="1"/>
</dbReference>
<reference evidence="4 5" key="1">
    <citation type="submission" date="2021-04" db="EMBL/GenBank/DDBJ databases">
        <title>Determining the burden of carbapenem-resistant Enterobacterales from a tertiary public heath setting in Bangladesh: a clinical, epidemiological, and molecular study.</title>
        <authorList>
            <person name="Farzana R."/>
            <person name="Walsh T.R."/>
        </authorList>
    </citation>
    <scope>NUCLEOTIDE SEQUENCE [LARGE SCALE GENOMIC DNA]</scope>
    <source>
        <strain evidence="5">dmpro_s316</strain>
        <strain evidence="4">Dmpro_s316</strain>
    </source>
</reference>
<dbReference type="InterPro" id="IPR000182">
    <property type="entry name" value="GNAT_dom"/>
</dbReference>
<dbReference type="GO" id="GO:0016747">
    <property type="term" value="F:acyltransferase activity, transferring groups other than amino-acyl groups"/>
    <property type="evidence" value="ECO:0007669"/>
    <property type="project" value="InterPro"/>
</dbReference>
<dbReference type="SUPFAM" id="SSF55729">
    <property type="entry name" value="Acyl-CoA N-acyltransferases (Nat)"/>
    <property type="match status" value="1"/>
</dbReference>
<dbReference type="Proteomes" id="UP001495779">
    <property type="component" value="Unassembled WGS sequence"/>
</dbReference>
<feature type="domain" description="N-acetyltransferase" evidence="2">
    <location>
        <begin position="6"/>
        <end position="134"/>
    </location>
</feature>
<protein>
    <recommendedName>
        <fullName evidence="1">PanD regulatory factor</fullName>
    </recommendedName>
</protein>
<dbReference type="InterPro" id="IPR032900">
    <property type="entry name" value="PanZ"/>
</dbReference>
<dbReference type="NCBIfam" id="NF033213">
    <property type="entry name" value="matur_PanM"/>
    <property type="match status" value="1"/>
</dbReference>
<dbReference type="PROSITE" id="PS51186">
    <property type="entry name" value="GNAT"/>
    <property type="match status" value="1"/>
</dbReference>
<dbReference type="RefSeq" id="WP_249999347.1">
    <property type="nucleotide sequence ID" value="NZ_CP095443.1"/>
</dbReference>
<dbReference type="Pfam" id="PF12568">
    <property type="entry name" value="PanZ"/>
    <property type="match status" value="1"/>
</dbReference>
<proteinExistence type="inferred from homology"/>
<evidence type="ECO:0000256" key="1">
    <source>
        <dbReference type="HAMAP-Rule" id="MF_02018"/>
    </source>
</evidence>
<dbReference type="GO" id="GO:0015940">
    <property type="term" value="P:pantothenate biosynthetic process"/>
    <property type="evidence" value="ECO:0007669"/>
    <property type="project" value="UniProtKB-UniRule"/>
</dbReference>
<evidence type="ECO:0000313" key="5">
    <source>
        <dbReference type="Proteomes" id="UP001495779"/>
    </source>
</evidence>
<gene>
    <name evidence="3" type="primary">panM</name>
    <name evidence="1" type="synonym">panZ</name>
    <name evidence="3" type="ORF">JRA39_002179</name>
    <name evidence="4" type="ORF">KDV35_04890</name>
</gene>